<keyword evidence="12" id="KW-1003">Cell membrane</keyword>
<dbReference type="PANTHER" id="PTHR23289:SF2">
    <property type="entry name" value="CYTOCHROME C OXIDASE ASSEMBLY PROTEIN COX15 HOMOLOG"/>
    <property type="match status" value="1"/>
</dbReference>
<accession>A0A167K878</accession>
<gene>
    <name evidence="12" type="primary">ctaA</name>
    <name evidence="13" type="ORF">ULVI_01320</name>
</gene>
<keyword evidence="8 12" id="KW-0350">Heme biosynthesis</keyword>
<dbReference type="GO" id="GO:0006784">
    <property type="term" value="P:heme A biosynthetic process"/>
    <property type="evidence" value="ECO:0007669"/>
    <property type="project" value="UniProtKB-UniRule"/>
</dbReference>
<evidence type="ECO:0000256" key="3">
    <source>
        <dbReference type="ARBA" id="ARBA00022692"/>
    </source>
</evidence>
<dbReference type="AlphaFoldDB" id="A0A167K878"/>
<comment type="subcellular location">
    <subcellularLocation>
        <location evidence="12">Cell membrane</location>
        <topology evidence="12">Multi-pass membrane protein</topology>
    </subcellularLocation>
    <subcellularLocation>
        <location evidence="2">Membrane</location>
        <topology evidence="2">Multi-pass membrane protein</topology>
    </subcellularLocation>
</comment>
<dbReference type="InterPro" id="IPR003780">
    <property type="entry name" value="COX15/CtaA_fam"/>
</dbReference>
<keyword evidence="14" id="KW-1185">Reference proteome</keyword>
<evidence type="ECO:0000256" key="11">
    <source>
        <dbReference type="ARBA" id="ARBA00048044"/>
    </source>
</evidence>
<comment type="similarity">
    <text evidence="12">Belongs to the COX15/CtaA family. Type 2 subfamily.</text>
</comment>
<evidence type="ECO:0000313" key="13">
    <source>
        <dbReference type="EMBL" id="OAB81488.1"/>
    </source>
</evidence>
<evidence type="ECO:0000256" key="9">
    <source>
        <dbReference type="ARBA" id="ARBA00023136"/>
    </source>
</evidence>
<evidence type="ECO:0000256" key="4">
    <source>
        <dbReference type="ARBA" id="ARBA00022723"/>
    </source>
</evidence>
<evidence type="ECO:0000256" key="5">
    <source>
        <dbReference type="ARBA" id="ARBA00022989"/>
    </source>
</evidence>
<dbReference type="Proteomes" id="UP000077013">
    <property type="component" value="Unassembled WGS sequence"/>
</dbReference>
<comment type="catalytic activity">
    <reaction evidence="11">
        <text>Fe(II)-heme o + 2 A + H2O = Fe(II)-heme a + 2 AH2</text>
        <dbReference type="Rhea" id="RHEA:63388"/>
        <dbReference type="ChEBI" id="CHEBI:13193"/>
        <dbReference type="ChEBI" id="CHEBI:15377"/>
        <dbReference type="ChEBI" id="CHEBI:17499"/>
        <dbReference type="ChEBI" id="CHEBI:60530"/>
        <dbReference type="ChEBI" id="CHEBI:61715"/>
        <dbReference type="EC" id="1.17.99.9"/>
    </reaction>
    <physiologicalReaction direction="left-to-right" evidence="11">
        <dbReference type="Rhea" id="RHEA:63389"/>
    </physiologicalReaction>
</comment>
<reference evidence="13 14" key="1">
    <citation type="submission" date="2016-02" db="EMBL/GenBank/DDBJ databases">
        <title>Ulvibacter sp. LPB0005, isolated from Thais luteostoma.</title>
        <authorList>
            <person name="Shin S.-K."/>
            <person name="Yi H."/>
        </authorList>
    </citation>
    <scope>NUCLEOTIDE SEQUENCE [LARGE SCALE GENOMIC DNA]</scope>
    <source>
        <strain evidence="13 14">LPB0005</strain>
    </source>
</reference>
<keyword evidence="9 12" id="KW-0472">Membrane</keyword>
<evidence type="ECO:0000256" key="8">
    <source>
        <dbReference type="ARBA" id="ARBA00023133"/>
    </source>
</evidence>
<comment type="pathway">
    <text evidence="10 12">Porphyrin-containing compound metabolism; heme A biosynthesis; heme A from heme O: step 1/1.</text>
</comment>
<keyword evidence="5 12" id="KW-1133">Transmembrane helix</keyword>
<dbReference type="OrthoDB" id="9793156at2"/>
<keyword evidence="7 12" id="KW-0408">Iron</keyword>
<feature type="transmembrane region" description="Helical" evidence="12">
    <location>
        <begin position="155"/>
        <end position="174"/>
    </location>
</feature>
<keyword evidence="3 12" id="KW-0812">Transmembrane</keyword>
<feature type="transmembrane region" description="Helical" evidence="12">
    <location>
        <begin position="7"/>
        <end position="27"/>
    </location>
</feature>
<dbReference type="HAMAP" id="MF_01665">
    <property type="entry name" value="HemeA_synth_type2"/>
    <property type="match status" value="1"/>
</dbReference>
<protein>
    <recommendedName>
        <fullName evidence="12">Heme A synthase</fullName>
        <shortName evidence="12">HAS</shortName>
        <ecNumber evidence="12">1.17.99.9</ecNumber>
    </recommendedName>
    <alternativeName>
        <fullName evidence="12">Cytochrome aa3-controlling protein</fullName>
    </alternativeName>
</protein>
<keyword evidence="6 12" id="KW-0560">Oxidoreductase</keyword>
<dbReference type="PANTHER" id="PTHR23289">
    <property type="entry name" value="CYTOCHROME C OXIDASE ASSEMBLY PROTEIN COX15"/>
    <property type="match status" value="1"/>
</dbReference>
<dbReference type="GO" id="GO:0120547">
    <property type="term" value="F:heme A synthase activity"/>
    <property type="evidence" value="ECO:0007669"/>
    <property type="project" value="UniProtKB-EC"/>
</dbReference>
<feature type="transmembrane region" description="Helical" evidence="12">
    <location>
        <begin position="258"/>
        <end position="275"/>
    </location>
</feature>
<comment type="caution">
    <text evidence="13">The sequence shown here is derived from an EMBL/GenBank/DDBJ whole genome shotgun (WGS) entry which is preliminary data.</text>
</comment>
<dbReference type="RefSeq" id="WP_068588740.1">
    <property type="nucleotide sequence ID" value="NZ_LRXL01000012.1"/>
</dbReference>
<dbReference type="EC" id="1.17.99.9" evidence="12"/>
<dbReference type="GO" id="GO:0016653">
    <property type="term" value="F:oxidoreductase activity, acting on NAD(P)H, heme protein as acceptor"/>
    <property type="evidence" value="ECO:0007669"/>
    <property type="project" value="TreeGrafter"/>
</dbReference>
<evidence type="ECO:0000313" key="14">
    <source>
        <dbReference type="Proteomes" id="UP000077013"/>
    </source>
</evidence>
<evidence type="ECO:0000256" key="12">
    <source>
        <dbReference type="HAMAP-Rule" id="MF_01665"/>
    </source>
</evidence>
<comment type="cofactor">
    <cofactor evidence="1 12">
        <name>heme b</name>
        <dbReference type="ChEBI" id="CHEBI:60344"/>
    </cofactor>
</comment>
<dbReference type="UniPathway" id="UPA00269">
    <property type="reaction ID" value="UER00713"/>
</dbReference>
<dbReference type="GO" id="GO:0046872">
    <property type="term" value="F:metal ion binding"/>
    <property type="evidence" value="ECO:0007669"/>
    <property type="project" value="UniProtKB-KW"/>
</dbReference>
<feature type="binding site" description="axial binding residue" evidence="12">
    <location>
        <position position="317"/>
    </location>
    <ligand>
        <name>heme</name>
        <dbReference type="ChEBI" id="CHEBI:30413"/>
    </ligand>
    <ligandPart>
        <name>Fe</name>
        <dbReference type="ChEBI" id="CHEBI:18248"/>
    </ligandPart>
</feature>
<dbReference type="Pfam" id="PF02628">
    <property type="entry name" value="COX15-CtaA"/>
    <property type="match status" value="1"/>
</dbReference>
<feature type="transmembrane region" description="Helical" evidence="12">
    <location>
        <begin position="194"/>
        <end position="217"/>
    </location>
</feature>
<evidence type="ECO:0000256" key="10">
    <source>
        <dbReference type="ARBA" id="ARBA00044501"/>
    </source>
</evidence>
<feature type="transmembrane region" description="Helical" evidence="12">
    <location>
        <begin position="92"/>
        <end position="110"/>
    </location>
</feature>
<evidence type="ECO:0000256" key="6">
    <source>
        <dbReference type="ARBA" id="ARBA00023002"/>
    </source>
</evidence>
<comment type="function">
    <text evidence="12">Catalyzes the conversion of heme O to heme A by two successive hydroxylations of the methyl group at C8. The first hydroxylation forms heme I, the second hydroxylation results in an unstable dihydroxymethyl group, which spontaneously dehydrates, resulting in the formyl group of heme A.</text>
</comment>
<comment type="subunit">
    <text evidence="12">Interacts with CtaB.</text>
</comment>
<evidence type="ECO:0000256" key="7">
    <source>
        <dbReference type="ARBA" id="ARBA00023004"/>
    </source>
</evidence>
<dbReference type="EMBL" id="LRXL01000012">
    <property type="protein sequence ID" value="OAB81488.1"/>
    <property type="molecule type" value="Genomic_DNA"/>
</dbReference>
<evidence type="ECO:0000256" key="1">
    <source>
        <dbReference type="ARBA" id="ARBA00001970"/>
    </source>
</evidence>
<dbReference type="STRING" id="1763537.ULVI_01320"/>
<dbReference type="InterPro" id="IPR023754">
    <property type="entry name" value="HemeA_Synthase_type2"/>
</dbReference>
<proteinExistence type="inferred from homology"/>
<name>A0A167K878_9FLAO</name>
<keyword evidence="4 12" id="KW-0479">Metal-binding</keyword>
<feature type="transmembrane region" description="Helical" evidence="12">
    <location>
        <begin position="287"/>
        <end position="309"/>
    </location>
</feature>
<feature type="transmembrane region" description="Helical" evidence="12">
    <location>
        <begin position="122"/>
        <end position="140"/>
    </location>
</feature>
<evidence type="ECO:0000256" key="2">
    <source>
        <dbReference type="ARBA" id="ARBA00004141"/>
    </source>
</evidence>
<feature type="binding site" description="axial binding residue" evidence="12">
    <location>
        <position position="256"/>
    </location>
    <ligand>
        <name>heme</name>
        <dbReference type="ChEBI" id="CHEBI:30413"/>
    </ligand>
    <ligandPart>
        <name>Fe</name>
        <dbReference type="ChEBI" id="CHEBI:18248"/>
    </ligandPart>
</feature>
<feature type="transmembrane region" description="Helical" evidence="12">
    <location>
        <begin position="315"/>
        <end position="332"/>
    </location>
</feature>
<dbReference type="GO" id="GO:0005886">
    <property type="term" value="C:plasma membrane"/>
    <property type="evidence" value="ECO:0007669"/>
    <property type="project" value="UniProtKB-SubCell"/>
</dbReference>
<sequence length="337" mass="39017">MKDNKKVIYWLLTGCVLIFIMVVVGGITRLTHSGLSISNYKLISGTIPPMNEVEWQEAFDLYKQYPEYQKLNNHFGLEDFKDIYFWEWFHRVIGRFIGVVFIIPFLYFLIRKQLTKPTIKKCIVLLLLGGFQGFLGWYMVSSGLVDRPDVSHYRLAMHLTTAFITFAYTLWVALDLWYPVKKEIDTGFRNLIRWGLVVLIIQIIWGAFVAGLDAGWIHNHWPLMNDGKLIHETVTIEQQPVWKNFVEGKSGVQFVHRYLAYIVVAFIAVIGYRSRKHTKTLQQKTGIQLLVALVVLQFLLGVCTLIFQVPVVLGVLHQVVAFFLLAAMTFSLHRFSR</sequence>
<organism evidence="13 14">
    <name type="scientific">Cochleicola gelatinilyticus</name>
    <dbReference type="NCBI Taxonomy" id="1763537"/>
    <lineage>
        <taxon>Bacteria</taxon>
        <taxon>Pseudomonadati</taxon>
        <taxon>Bacteroidota</taxon>
        <taxon>Flavobacteriia</taxon>
        <taxon>Flavobacteriales</taxon>
        <taxon>Flavobacteriaceae</taxon>
        <taxon>Cochleicola</taxon>
    </lineage>
</organism>